<organism evidence="1 2">
    <name type="scientific">Streblomastix strix</name>
    <dbReference type="NCBI Taxonomy" id="222440"/>
    <lineage>
        <taxon>Eukaryota</taxon>
        <taxon>Metamonada</taxon>
        <taxon>Preaxostyla</taxon>
        <taxon>Oxymonadida</taxon>
        <taxon>Streblomastigidae</taxon>
        <taxon>Streblomastix</taxon>
    </lineage>
</organism>
<dbReference type="EMBL" id="SNRW01036471">
    <property type="protein sequence ID" value="KAA6354348.1"/>
    <property type="molecule type" value="Genomic_DNA"/>
</dbReference>
<proteinExistence type="predicted"/>
<sequence>MFAYKGIGYPILWNGAIPIDCFINPNGNVIINTIQLDKTEGSGIQSENLETFGLSSANLVELKPQVSKTIWEAAIKFACDSKICH</sequence>
<accession>A0A5J4T812</accession>
<protein>
    <submittedName>
        <fullName evidence="1">Uncharacterized protein</fullName>
    </submittedName>
</protein>
<dbReference type="AlphaFoldDB" id="A0A5J4T812"/>
<reference evidence="1 2" key="1">
    <citation type="submission" date="2019-03" db="EMBL/GenBank/DDBJ databases">
        <title>Single cell metagenomics reveals metabolic interactions within the superorganism composed of flagellate Streblomastix strix and complex community of Bacteroidetes bacteria on its surface.</title>
        <authorList>
            <person name="Treitli S.C."/>
            <person name="Kolisko M."/>
            <person name="Husnik F."/>
            <person name="Keeling P."/>
            <person name="Hampl V."/>
        </authorList>
    </citation>
    <scope>NUCLEOTIDE SEQUENCE [LARGE SCALE GENOMIC DNA]</scope>
    <source>
        <strain evidence="1">ST1C</strain>
    </source>
</reference>
<comment type="caution">
    <text evidence="1">The sequence shown here is derived from an EMBL/GenBank/DDBJ whole genome shotgun (WGS) entry which is preliminary data.</text>
</comment>
<evidence type="ECO:0000313" key="1">
    <source>
        <dbReference type="EMBL" id="KAA6354348.1"/>
    </source>
</evidence>
<evidence type="ECO:0000313" key="2">
    <source>
        <dbReference type="Proteomes" id="UP000324800"/>
    </source>
</evidence>
<dbReference type="Proteomes" id="UP000324800">
    <property type="component" value="Unassembled WGS sequence"/>
</dbReference>
<gene>
    <name evidence="1" type="ORF">EZS28_050126</name>
</gene>
<name>A0A5J4T812_9EUKA</name>